<organism evidence="1 2">
    <name type="scientific">Spirosoma pollinicola</name>
    <dbReference type="NCBI Taxonomy" id="2057025"/>
    <lineage>
        <taxon>Bacteria</taxon>
        <taxon>Pseudomonadati</taxon>
        <taxon>Bacteroidota</taxon>
        <taxon>Cytophagia</taxon>
        <taxon>Cytophagales</taxon>
        <taxon>Cytophagaceae</taxon>
        <taxon>Spirosoma</taxon>
    </lineage>
</organism>
<dbReference type="OrthoDB" id="954115at2"/>
<evidence type="ECO:0000313" key="1">
    <source>
        <dbReference type="EMBL" id="AUD00848.1"/>
    </source>
</evidence>
<protein>
    <submittedName>
        <fullName evidence="1">Uncharacterized protein</fullName>
    </submittedName>
</protein>
<dbReference type="AlphaFoldDB" id="A0A2K8YTF0"/>
<dbReference type="Proteomes" id="UP000232883">
    <property type="component" value="Chromosome"/>
</dbReference>
<dbReference type="EMBL" id="CP025096">
    <property type="protein sequence ID" value="AUD00848.1"/>
    <property type="molecule type" value="Genomic_DNA"/>
</dbReference>
<keyword evidence="2" id="KW-1185">Reference proteome</keyword>
<proteinExistence type="predicted"/>
<gene>
    <name evidence="1" type="ORF">CWM47_02870</name>
</gene>
<name>A0A2K8YTF0_9BACT</name>
<dbReference type="RefSeq" id="WP_100986271.1">
    <property type="nucleotide sequence ID" value="NZ_CP025096.1"/>
</dbReference>
<reference evidence="1 2" key="1">
    <citation type="submission" date="2017-11" db="EMBL/GenBank/DDBJ databases">
        <title>Taxonomic description and genome sequences of Spirosoma HA7 sp. nov., isolated from pollen microhabitat of Corylus avellana.</title>
        <authorList>
            <person name="Ambika Manirajan B."/>
            <person name="Suarez C."/>
            <person name="Ratering S."/>
            <person name="Geissler-Plaum R."/>
            <person name="Cardinale M."/>
            <person name="Sylvia S."/>
        </authorList>
    </citation>
    <scope>NUCLEOTIDE SEQUENCE [LARGE SCALE GENOMIC DNA]</scope>
    <source>
        <strain evidence="1 2">HA7</strain>
    </source>
</reference>
<evidence type="ECO:0000313" key="2">
    <source>
        <dbReference type="Proteomes" id="UP000232883"/>
    </source>
</evidence>
<sequence length="121" mass="14088">MSNIGNELDLANSRALVRYMLYTDVNRRRATQVGEDTWMDYEVICSGKYDYATKHELIFRELDDEPGQYIVAMVPYIRQISHPTKAGVTIPLRLVYITSEALWPFFDPIEEEPLDRAMLPE</sequence>
<accession>A0A2K8YTF0</accession>
<dbReference type="KEGG" id="spir:CWM47_02870"/>